<reference evidence="2" key="1">
    <citation type="journal article" date="2024" name="Proc. Natl. Acad. Sci. U.S.A.">
        <title>Extraordinary preservation of gene collinearity over three hundred million years revealed in homosporous lycophytes.</title>
        <authorList>
            <person name="Li C."/>
            <person name="Wickell D."/>
            <person name="Kuo L.Y."/>
            <person name="Chen X."/>
            <person name="Nie B."/>
            <person name="Liao X."/>
            <person name="Peng D."/>
            <person name="Ji J."/>
            <person name="Jenkins J."/>
            <person name="Williams M."/>
            <person name="Shu S."/>
            <person name="Plott C."/>
            <person name="Barry K."/>
            <person name="Rajasekar S."/>
            <person name="Grimwood J."/>
            <person name="Han X."/>
            <person name="Sun S."/>
            <person name="Hou Z."/>
            <person name="He W."/>
            <person name="Dai G."/>
            <person name="Sun C."/>
            <person name="Schmutz J."/>
            <person name="Leebens-Mack J.H."/>
            <person name="Li F.W."/>
            <person name="Wang L."/>
        </authorList>
    </citation>
    <scope>NUCLEOTIDE SEQUENCE [LARGE SCALE GENOMIC DNA]</scope>
    <source>
        <strain evidence="2">cv. PW_Plant_1</strain>
    </source>
</reference>
<protein>
    <submittedName>
        <fullName evidence="1">Uncharacterized protein</fullName>
    </submittedName>
</protein>
<name>A0ACC2C3V0_DIPCM</name>
<gene>
    <name evidence="1" type="ORF">O6H91_12G079900</name>
</gene>
<accession>A0ACC2C3V0</accession>
<sequence length="141" mass="15876">MSTRRVNLTRFICGVQKLKPQRASSYSGSHGSFSSSSSGYSNCEELSAEESFPASDIPEGHLAVYVGAEKRRYVIETKYLNTRPFRALLDKCAQEFGFSQEGGITIPCELQLFEHLLWLLNNNDPAAELLEMEELIHFYSS</sequence>
<evidence type="ECO:0000313" key="2">
    <source>
        <dbReference type="Proteomes" id="UP001162992"/>
    </source>
</evidence>
<organism evidence="1 2">
    <name type="scientific">Diphasiastrum complanatum</name>
    <name type="common">Issler's clubmoss</name>
    <name type="synonym">Lycopodium complanatum</name>
    <dbReference type="NCBI Taxonomy" id="34168"/>
    <lineage>
        <taxon>Eukaryota</taxon>
        <taxon>Viridiplantae</taxon>
        <taxon>Streptophyta</taxon>
        <taxon>Embryophyta</taxon>
        <taxon>Tracheophyta</taxon>
        <taxon>Lycopodiopsida</taxon>
        <taxon>Lycopodiales</taxon>
        <taxon>Lycopodiaceae</taxon>
        <taxon>Lycopodioideae</taxon>
        <taxon>Diphasiastrum</taxon>
    </lineage>
</organism>
<evidence type="ECO:0000313" key="1">
    <source>
        <dbReference type="EMBL" id="KAJ7536728.1"/>
    </source>
</evidence>
<dbReference type="Proteomes" id="UP001162992">
    <property type="component" value="Chromosome 12"/>
</dbReference>
<comment type="caution">
    <text evidence="1">The sequence shown here is derived from an EMBL/GenBank/DDBJ whole genome shotgun (WGS) entry which is preliminary data.</text>
</comment>
<proteinExistence type="predicted"/>
<dbReference type="EMBL" id="CM055103">
    <property type="protein sequence ID" value="KAJ7536728.1"/>
    <property type="molecule type" value="Genomic_DNA"/>
</dbReference>
<keyword evidence="2" id="KW-1185">Reference proteome</keyword>